<dbReference type="SUPFAM" id="SSF57184">
    <property type="entry name" value="Growth factor receptor domain"/>
    <property type="match status" value="2"/>
</dbReference>
<comment type="caution">
    <text evidence="2">The sequence shown here is derived from an EMBL/GenBank/DDBJ whole genome shotgun (WGS) entry which is preliminary data.</text>
</comment>
<accession>A0ABQ6M3C3</accession>
<feature type="non-terminal residue" evidence="2">
    <location>
        <position position="1207"/>
    </location>
</feature>
<evidence type="ECO:0000259" key="1">
    <source>
        <dbReference type="SMART" id="SM00208"/>
    </source>
</evidence>
<evidence type="ECO:0000313" key="2">
    <source>
        <dbReference type="EMBL" id="GMI18876.1"/>
    </source>
</evidence>
<dbReference type="InterPro" id="IPR009030">
    <property type="entry name" value="Growth_fac_rcpt_cys_sf"/>
</dbReference>
<dbReference type="Proteomes" id="UP001165060">
    <property type="component" value="Unassembled WGS sequence"/>
</dbReference>
<proteinExistence type="predicted"/>
<dbReference type="Gene3D" id="2.60.120.200">
    <property type="match status" value="1"/>
</dbReference>
<dbReference type="Pfam" id="PF13385">
    <property type="entry name" value="Laminin_G_3"/>
    <property type="match status" value="1"/>
</dbReference>
<keyword evidence="3" id="KW-1185">Reference proteome</keyword>
<dbReference type="SUPFAM" id="SSF51126">
    <property type="entry name" value="Pectin lyase-like"/>
    <property type="match status" value="2"/>
</dbReference>
<protein>
    <recommendedName>
        <fullName evidence="1">TNFR-Cys domain-containing protein</fullName>
    </recommendedName>
</protein>
<organism evidence="2 3">
    <name type="scientific">Tetraparma gracilis</name>
    <dbReference type="NCBI Taxonomy" id="2962635"/>
    <lineage>
        <taxon>Eukaryota</taxon>
        <taxon>Sar</taxon>
        <taxon>Stramenopiles</taxon>
        <taxon>Ochrophyta</taxon>
        <taxon>Bolidophyceae</taxon>
        <taxon>Parmales</taxon>
        <taxon>Triparmaceae</taxon>
        <taxon>Tetraparma</taxon>
    </lineage>
</organism>
<reference evidence="2 3" key="1">
    <citation type="journal article" date="2023" name="Commun. Biol.">
        <title>Genome analysis of Parmales, the sister group of diatoms, reveals the evolutionary specialization of diatoms from phago-mixotrophs to photoautotrophs.</title>
        <authorList>
            <person name="Ban H."/>
            <person name="Sato S."/>
            <person name="Yoshikawa S."/>
            <person name="Yamada K."/>
            <person name="Nakamura Y."/>
            <person name="Ichinomiya M."/>
            <person name="Sato N."/>
            <person name="Blanc-Mathieu R."/>
            <person name="Endo H."/>
            <person name="Kuwata A."/>
            <person name="Ogata H."/>
        </authorList>
    </citation>
    <scope>NUCLEOTIDE SEQUENCE [LARGE SCALE GENOMIC DNA]</scope>
</reference>
<dbReference type="InterPro" id="IPR011641">
    <property type="entry name" value="Tyr-kin_ephrin_A/B_rcpt-like"/>
</dbReference>
<dbReference type="InterPro" id="IPR013320">
    <property type="entry name" value="ConA-like_dom_sf"/>
</dbReference>
<dbReference type="SUPFAM" id="SSF49899">
    <property type="entry name" value="Concanavalin A-like lectins/glucanases"/>
    <property type="match status" value="1"/>
</dbReference>
<evidence type="ECO:0000313" key="3">
    <source>
        <dbReference type="Proteomes" id="UP001165060"/>
    </source>
</evidence>
<feature type="domain" description="TNFR-Cys" evidence="1">
    <location>
        <begin position="1066"/>
        <end position="1100"/>
    </location>
</feature>
<gene>
    <name evidence="2" type="ORF">TeGR_g13254</name>
</gene>
<dbReference type="Gene3D" id="2.10.50.10">
    <property type="entry name" value="Tumor Necrosis Factor Receptor, subunit A, domain 2"/>
    <property type="match status" value="6"/>
</dbReference>
<dbReference type="PANTHER" id="PTHR46967">
    <property type="entry name" value="INSULIN-LIKE GROWTH FACTOR BINDING PROTEIN,N-TERMINAL"/>
    <property type="match status" value="1"/>
</dbReference>
<dbReference type="EMBL" id="BRYB01003638">
    <property type="protein sequence ID" value="GMI18876.1"/>
    <property type="molecule type" value="Genomic_DNA"/>
</dbReference>
<feature type="domain" description="TNFR-Cys" evidence="1">
    <location>
        <begin position="958"/>
        <end position="989"/>
    </location>
</feature>
<feature type="domain" description="TNFR-Cys" evidence="1">
    <location>
        <begin position="614"/>
        <end position="648"/>
    </location>
</feature>
<feature type="domain" description="TNFR-Cys" evidence="1">
    <location>
        <begin position="924"/>
        <end position="955"/>
    </location>
</feature>
<feature type="domain" description="TNFR-Cys" evidence="1">
    <location>
        <begin position="887"/>
        <end position="920"/>
    </location>
</feature>
<sequence length="1207" mass="126269">MSSPAGSSSIDDCYEYLSCPPGTFGTQNFSDPCACDIDGIVGGVNTYKQGCKMQASYTCYVTTECPTASPSSSFPGARWRSCDPLSDNAPGSCAECPPGTSNPDKDGSCIPCPAGSYSATNGTATCTLCEPGKFIGGEGATGCSECAREVPAGSASCPAPFVEGGFSDMKAKFGNGAVSEEAVREAGIDAFVVRAGRYKMVGNNTVARTPFHNFDFRGCDGAVQDEHTWRKAYPVGAPTCTDEGIKFEGISGQYVNLDNFYFGSSTSIEMYAKHDSYNFHSLLFYAADDMSWTDAVAVYNPQAASAMAFQVRQGSSQKALTAGDFSSTEWTHVVATVEGTTMNLYENGILVGSKRDAWEPIWKQRQYHVLGYNNFNGTISYFRMWKHTAYGTEPILSREEIDAMYNDVNAKTSMLDIKRLSVTVRCEEGDGDCVLDGEKRNRIMQIEGPMEDHLKLVGLRLENGKTGHGGGAVHVSSGAAVTIERCSFVENEANEAGAVFVSDTKNTIELHGCTFANNSAANATDDVFLVGDSNAVTFYGWPQGYTSSSAGEQLDVHGAVLGDPTSFSPPFTPCPVGSTSAKGGTFCGACPIGTHADAPGKYSDVDDVSFCKECEPGTFNPNEGSLSPSDCAECPVGTYSPEFGTAECPVCETGTETGQEQCSFIVDTFQGLRDAFGNGAASAAKGGETYIAKAGLVYTCSLSAGECADAGVTLLHTAGWFGHFECEADLECTLDGQRSIQNTRAMKIAGSEGEMLHVRGFKMINSRQASGGAMGIEGGALVTVTVCEFQNNEASGTSNTFGGGAIFLQASSELALHGCTFANNHAVSGQGDDIWSYTSTVTIHTSCPSEYAATALELGALDTHTSGSTITGPKFSHRCFVCGDNECPAGKYSDANDLSPCTSCPSGRYNPATNSTDVSACFACESGKFMSTEGAPSCAACAPGTYASSPATILCTQCSPGTYAAKPGRSACDECGAGRYVSSEGSKKCIDCAIGRYVNATGSPACSDCTPGYFNPKTASPTRDDCLSCPTGFYSAANATSTCDSCPVAKYNNNIAAPSFSSCLSCPAGTFSPLPNATLCVDCVSGKYSTSIGASNDTVCTDCPTGKQVSTTGSPSLISCQDCIIGKINDRTGASDCTYCPEGKYGPTYGAVDATYCTECEPTRTNSEDFTTCICRSIYEVQAGVDGDGDTCACPAGREWKAGDCKP</sequence>
<name>A0ABQ6M3C3_9STRA</name>
<dbReference type="PANTHER" id="PTHR46967:SF2">
    <property type="entry name" value="SUSHI, VON WILLEBRAND FACTOR TYPE A, EGF AND PENTRAXIN DOMAIN-CONTAINING PROTEIN 1-LIKE"/>
    <property type="match status" value="1"/>
</dbReference>
<feature type="domain" description="TNFR-Cys" evidence="1">
    <location>
        <begin position="1009"/>
        <end position="1043"/>
    </location>
</feature>
<dbReference type="InterPro" id="IPR011050">
    <property type="entry name" value="Pectin_lyase_fold/virulence"/>
</dbReference>
<dbReference type="SMART" id="SM00208">
    <property type="entry name" value="TNFR"/>
    <property type="match status" value="6"/>
</dbReference>
<dbReference type="SMART" id="SM01411">
    <property type="entry name" value="Ephrin_rec_like"/>
    <property type="match status" value="7"/>
</dbReference>
<dbReference type="InterPro" id="IPR001368">
    <property type="entry name" value="TNFR/NGFR_Cys_rich_reg"/>
</dbReference>
<dbReference type="Pfam" id="PF07699">
    <property type="entry name" value="Ephrin_rec_like"/>
    <property type="match status" value="1"/>
</dbReference>